<protein>
    <recommendedName>
        <fullName evidence="8">Eukaryotic translation initiation factor 3 subunit A</fullName>
        <shortName evidence="8">eIF3a</shortName>
    </recommendedName>
    <alternativeName>
        <fullName evidence="8">Eukaryotic translation initiation factor 3 subunit 10</fullName>
    </alternativeName>
    <alternativeName>
        <fullName evidence="8">eIF-3-theta</fullName>
    </alternativeName>
</protein>
<keyword evidence="4" id="KW-0677">Repeat</keyword>
<feature type="compositionally biased region" description="Basic and acidic residues" evidence="9">
    <location>
        <begin position="844"/>
        <end position="1043"/>
    </location>
</feature>
<reference evidence="11" key="2">
    <citation type="submission" date="2025-08" db="UniProtKB">
        <authorList>
            <consortium name="Ensembl"/>
        </authorList>
    </citation>
    <scope>IDENTIFICATION</scope>
</reference>
<dbReference type="FunFam" id="4.10.860.10:FF:000001">
    <property type="entry name" value="Eukaryotic translation initiation factor 3 subunit A"/>
    <property type="match status" value="1"/>
</dbReference>
<comment type="function">
    <text evidence="8">RNA-binding component of the eukaryotic translation initiation factor 3 (eIF-3) complex, which is involved in protein synthesis of a specialized repertoire of mRNAs and, together with other initiation factors, stimulates binding of mRNA and methionyl-tRNAi to the 40S ribosome. The eIF-3 complex specifically targets and initiates translation of a subset of mRNAs involved in cell proliferation.</text>
</comment>
<dbReference type="GO" id="GO:0071541">
    <property type="term" value="C:eukaryotic translation initiation factor 3 complex, eIF3m"/>
    <property type="evidence" value="ECO:0007669"/>
    <property type="project" value="TreeGrafter"/>
</dbReference>
<keyword evidence="6 8" id="KW-0648">Protein biosynthesis</keyword>
<dbReference type="InterPro" id="IPR027512">
    <property type="entry name" value="EIF3A"/>
</dbReference>
<name>A0A3P8QHV5_ASTCA</name>
<feature type="coiled-coil region" evidence="8">
    <location>
        <begin position="558"/>
        <end position="701"/>
    </location>
</feature>
<keyword evidence="5 8" id="KW-0694">RNA-binding</keyword>
<dbReference type="GO" id="GO:0002188">
    <property type="term" value="P:translation reinitiation"/>
    <property type="evidence" value="ECO:0007669"/>
    <property type="project" value="TreeGrafter"/>
</dbReference>
<dbReference type="OrthoDB" id="18884at2759"/>
<dbReference type="GO" id="GO:0016282">
    <property type="term" value="C:eukaryotic 43S preinitiation complex"/>
    <property type="evidence" value="ECO:0007669"/>
    <property type="project" value="UniProtKB-UniRule"/>
</dbReference>
<comment type="similarity">
    <text evidence="8">Belongs to the eIF-3 subunit A family.</text>
</comment>
<feature type="compositionally biased region" description="Basic and acidic residues" evidence="9">
    <location>
        <begin position="792"/>
        <end position="835"/>
    </location>
</feature>
<dbReference type="GO" id="GO:0071540">
    <property type="term" value="C:eukaryotic translation initiation factor 3 complex, eIF3e"/>
    <property type="evidence" value="ECO:0007669"/>
    <property type="project" value="TreeGrafter"/>
</dbReference>
<keyword evidence="12" id="KW-1185">Reference proteome</keyword>
<dbReference type="GO" id="GO:0001732">
    <property type="term" value="P:formation of cytoplasmic translation initiation complex"/>
    <property type="evidence" value="ECO:0007669"/>
    <property type="project" value="UniProtKB-UniRule"/>
</dbReference>
<evidence type="ECO:0000256" key="9">
    <source>
        <dbReference type="SAM" id="MobiDB-lite"/>
    </source>
</evidence>
<gene>
    <name evidence="8" type="primary">EIF3A</name>
    <name evidence="8" type="synonym">EIF3S10</name>
</gene>
<feature type="region of interest" description="Disordered" evidence="9">
    <location>
        <begin position="1128"/>
        <end position="1189"/>
    </location>
</feature>
<evidence type="ECO:0000313" key="11">
    <source>
        <dbReference type="Ensembl" id="ENSACLP00000028993.2"/>
    </source>
</evidence>
<dbReference type="FunFam" id="1.25.40.860:FF:000002">
    <property type="entry name" value="Eukaryotic translation initiation factor 3 subunit A"/>
    <property type="match status" value="1"/>
</dbReference>
<dbReference type="HAMAP" id="MF_03000">
    <property type="entry name" value="eIF3a"/>
    <property type="match status" value="1"/>
</dbReference>
<dbReference type="GO" id="GO:0033290">
    <property type="term" value="C:eukaryotic 48S preinitiation complex"/>
    <property type="evidence" value="ECO:0007669"/>
    <property type="project" value="UniProtKB-UniRule"/>
</dbReference>
<evidence type="ECO:0000256" key="5">
    <source>
        <dbReference type="ARBA" id="ARBA00022884"/>
    </source>
</evidence>
<comment type="function">
    <text evidence="7">RNA-binding component of the eukaryotic translation initiation factor 3 (eIF-3) complex, which is required for several steps in the initiation of protein synthesis. The eIF-3 complex associates with the 40S ribosome and facilitates the recruitment of eIF-1, eIF-1A, eIF-2:GTP:methionyl-tRNAi and eIF-5 to form the 43S pre-initiation complex (43S PIC). The eIF-3 complex stimulates mRNA recruitment to the 43S PIC and scanning of the mRNA for AUG recognition. The eIF-3 complex is also required for disassembly and recycling of post-termination ribosomal complexes and subsequently prevents premature joining of the 40S and 60S ribosomal subunits prior to initiation. The eIF-3 complex specifically targets and initiates translation of a subset of mRNAs involved in cell proliferation, including cell cycling, differentiation and apoptosis, and uses different modes of RNA stem-loop binding to exert either translational activation or repression.</text>
</comment>
<dbReference type="Pfam" id="PF01399">
    <property type="entry name" value="PCI"/>
    <property type="match status" value="1"/>
</dbReference>
<dbReference type="OMA" id="EHITNKR"/>
<evidence type="ECO:0000256" key="4">
    <source>
        <dbReference type="ARBA" id="ARBA00022737"/>
    </source>
</evidence>
<evidence type="ECO:0000313" key="12">
    <source>
        <dbReference type="Proteomes" id="UP000265100"/>
    </source>
</evidence>
<dbReference type="STRING" id="8154.ENSACLP00000028993"/>
<dbReference type="GO" id="GO:0043614">
    <property type="term" value="C:multi-eIF complex"/>
    <property type="evidence" value="ECO:0007669"/>
    <property type="project" value="TreeGrafter"/>
</dbReference>
<dbReference type="Gene3D" id="1.25.40.860">
    <property type="match status" value="2"/>
</dbReference>
<evidence type="ECO:0000259" key="10">
    <source>
        <dbReference type="PROSITE" id="PS50250"/>
    </source>
</evidence>
<feature type="region of interest" description="Disordered" evidence="9">
    <location>
        <begin position="792"/>
        <end position="1103"/>
    </location>
</feature>
<dbReference type="Bgee" id="ENSACLG00000019633">
    <property type="expression patterns" value="Expressed in zone of skin and 8 other cell types or tissues"/>
</dbReference>
<accession>A0A3P8QHV5</accession>
<keyword evidence="3 8" id="KW-0396">Initiation factor</keyword>
<evidence type="ECO:0000256" key="8">
    <source>
        <dbReference type="HAMAP-Rule" id="MF_03000"/>
    </source>
</evidence>
<dbReference type="Proteomes" id="UP000265100">
    <property type="component" value="Chromosome 13"/>
</dbReference>
<reference evidence="11" key="3">
    <citation type="submission" date="2025-09" db="UniProtKB">
        <authorList>
            <consortium name="Ensembl"/>
        </authorList>
    </citation>
    <scope>IDENTIFICATION</scope>
</reference>
<feature type="initiator methionine" description="Removed" evidence="8">
    <location>
        <position position="1"/>
    </location>
</feature>
<dbReference type="FunFam" id="1.25.40.860:FF:000001">
    <property type="entry name" value="Eukaryotic translation initiation factor 3 subunit A"/>
    <property type="match status" value="1"/>
</dbReference>
<comment type="subunit">
    <text evidence="8">Component of the eukaryotic translation initiation factor 3 (eIF-3) complex, which is composed of 13 subunits: EIF3A, EIF3B, EIF3C, EIF3D, EIF3E, EIF3F, EIF3G, EIF3H, EIF3I, EIF3J, EIF3K, EIF3L and EIF3M.</text>
</comment>
<dbReference type="Pfam" id="PF22591">
    <property type="entry name" value="eIF3a_PCI_TPR-like"/>
    <property type="match status" value="1"/>
</dbReference>
<dbReference type="SMART" id="SM00088">
    <property type="entry name" value="PINT"/>
    <property type="match status" value="1"/>
</dbReference>
<keyword evidence="2 8" id="KW-0963">Cytoplasm</keyword>
<dbReference type="GO" id="GO:0003729">
    <property type="term" value="F:mRNA binding"/>
    <property type="evidence" value="ECO:0007669"/>
    <property type="project" value="TreeGrafter"/>
</dbReference>
<feature type="domain" description="PCI" evidence="10">
    <location>
        <begin position="315"/>
        <end position="498"/>
    </location>
</feature>
<evidence type="ECO:0000256" key="6">
    <source>
        <dbReference type="ARBA" id="ARBA00022917"/>
    </source>
</evidence>
<comment type="subcellular location">
    <subcellularLocation>
        <location evidence="1 8">Cytoplasm</location>
    </subcellularLocation>
</comment>
<evidence type="ECO:0000256" key="7">
    <source>
        <dbReference type="ARBA" id="ARBA00057145"/>
    </source>
</evidence>
<feature type="compositionally biased region" description="Basic and acidic residues" evidence="9">
    <location>
        <begin position="1134"/>
        <end position="1178"/>
    </location>
</feature>
<dbReference type="AlphaFoldDB" id="A0A3P8QHV5"/>
<evidence type="ECO:0000256" key="3">
    <source>
        <dbReference type="ARBA" id="ARBA00022540"/>
    </source>
</evidence>
<dbReference type="GO" id="GO:0043226">
    <property type="term" value="C:organelle"/>
    <property type="evidence" value="ECO:0007669"/>
    <property type="project" value="UniProtKB-ARBA"/>
</dbReference>
<sequence length="1189" mass="141958">MPAYFQRPENALKRANEFLEVGKKQPALDVLYDVIKSKKHRTWQKIHEPIMLKYLELCVDLRKSHLAKEGLYQYKNICQQVNIKSLEDVVRAYLKLAEEKTETAKEESQQMVLDIEDLDNIQTPESVLLSAVSGEDTQDRTDRLLLTPWVKFLWESYRQCLDLLRNNSKVERLYHDIAQQAFKFCLQYTRKAEFRKLCDNLRMHLGQIQRHHNQSTAINLNNPESQSMHLETRLVQLDSAISMELWQEAFKAVEDIHGLFALSKKPPKPQLMANYYNKVSTVFWKSGNALFHACTLHRLYHLSREMRKNLTQEEMQRMSTRVLLATLSIPITPERTDIARLLDMDGIIVEKHRRLATLLALQSPPTRQSLINDMVRFNLLQYVVTDVKELYNWLEVDFHPLKLSGRVTKVLNWVRDQAEKEPDLQQYVPHLQSNTILRLLQQVAQIYQSIEFSRLASLVPFVDAFQLERSIVDAARHCDLQVRIDHTSKTLSFGSDLNYSTKEDAPVGPFLQNMPSEQIRNQLTAMSASLAKAIQVIKPASILQEREEHNQQAIAAYLKSARKDHQRILARRQTIEERKERLESLNIQREKEELEQREAEMQKVRKAEEERLRQEAKEREKERIMEEHKQIKKKNARERLEQIKKTELGAKAFKDIDIEDLEELDPDFIMAKQVEQLEKEKKELQERLKNQEKKIDYFERAKRLEEIPLIKKAYEEQRVKDMELWELQEEERISTMKVEREKALEHKKRMSRMMEDKENFLSKITAARSFIYEEKLKAFQERLIEERKTRLEDRKRQRKEDRRNAYYREKEEEAQRIHEEQLKKEREERERLEQEQREEEEREYQERLRKLEEQERKQRLRQQEIEERERRREEERKVPQEEKPKEDGGWRRRTEGGDSEWRRPVPDRTWRQDDDKEEKELPFRRDGPRRSGEDRGPRRVFDDERGPRRGDDEDRPVRRGLDDDRGPRRGFDDDRGPRRGGDDDRGPRRGFDDDRGPRRGMDDSRGPRRGADDDWGPRRGDDDRVGRRGMDDGPHCGDDDAKPWKPLGRPGGWREREKAREESWGPPRGGPHDDGDDGEGDERSSDRNRDRRPNRWEIIHFGHTKLPKLKHKNFRCWNIFYETSLFPTGGSWRRGGEDKREERDRDRNREPGRDRDRDADGEKGWRTDKENLRRTKNETDDDGWTTVRR</sequence>
<dbReference type="GO" id="GO:0003743">
    <property type="term" value="F:translation initiation factor activity"/>
    <property type="evidence" value="ECO:0007669"/>
    <property type="project" value="UniProtKB-UniRule"/>
</dbReference>
<evidence type="ECO:0000256" key="1">
    <source>
        <dbReference type="ARBA" id="ARBA00004496"/>
    </source>
</evidence>
<evidence type="ECO:0000256" key="2">
    <source>
        <dbReference type="ARBA" id="ARBA00022490"/>
    </source>
</evidence>
<dbReference type="Ensembl" id="ENSACLT00000029673.2">
    <property type="protein sequence ID" value="ENSACLP00000028993.2"/>
    <property type="gene ID" value="ENSACLG00000019633.2"/>
</dbReference>
<dbReference type="GeneTree" id="ENSGT00730000111063"/>
<dbReference type="PROSITE" id="PS50250">
    <property type="entry name" value="PCI"/>
    <property type="match status" value="1"/>
</dbReference>
<organism evidence="11 12">
    <name type="scientific">Astatotilapia calliptera</name>
    <name type="common">Eastern happy</name>
    <name type="synonym">Chromis callipterus</name>
    <dbReference type="NCBI Taxonomy" id="8154"/>
    <lineage>
        <taxon>Eukaryota</taxon>
        <taxon>Metazoa</taxon>
        <taxon>Chordata</taxon>
        <taxon>Craniata</taxon>
        <taxon>Vertebrata</taxon>
        <taxon>Euteleostomi</taxon>
        <taxon>Actinopterygii</taxon>
        <taxon>Neopterygii</taxon>
        <taxon>Teleostei</taxon>
        <taxon>Neoteleostei</taxon>
        <taxon>Acanthomorphata</taxon>
        <taxon>Ovalentaria</taxon>
        <taxon>Cichlomorphae</taxon>
        <taxon>Cichliformes</taxon>
        <taxon>Cichlidae</taxon>
        <taxon>African cichlids</taxon>
        <taxon>Pseudocrenilabrinae</taxon>
        <taxon>Haplochromini</taxon>
        <taxon>Astatotilapia</taxon>
    </lineage>
</organism>
<dbReference type="PANTHER" id="PTHR14005">
    <property type="entry name" value="EUKARYOTIC TRANSLATION INITIATION FACTOR 3, THETA SUBUNIT"/>
    <property type="match status" value="1"/>
</dbReference>
<reference evidence="11" key="1">
    <citation type="submission" date="2018-05" db="EMBL/GenBank/DDBJ databases">
        <authorList>
            <person name="Datahose"/>
        </authorList>
    </citation>
    <scope>NUCLEOTIDE SEQUENCE</scope>
</reference>
<dbReference type="InterPro" id="IPR054711">
    <property type="entry name" value="eIF3a_PCI_TPR-like"/>
</dbReference>
<dbReference type="PANTHER" id="PTHR14005:SF0">
    <property type="entry name" value="EUKARYOTIC TRANSLATION INITIATION FACTOR 3 SUBUNIT A"/>
    <property type="match status" value="1"/>
</dbReference>
<keyword evidence="8" id="KW-0175">Coiled coil</keyword>
<dbReference type="InterPro" id="IPR000717">
    <property type="entry name" value="PCI_dom"/>
</dbReference>
<dbReference type="Gene3D" id="4.10.860.10">
    <property type="entry name" value="UVR domain"/>
    <property type="match status" value="1"/>
</dbReference>
<feature type="compositionally biased region" description="Basic and acidic residues" evidence="9">
    <location>
        <begin position="1081"/>
        <end position="1100"/>
    </location>
</feature>
<feature type="compositionally biased region" description="Basic and acidic residues" evidence="9">
    <location>
        <begin position="1052"/>
        <end position="1063"/>
    </location>
</feature>
<proteinExistence type="inferred from homology"/>